<sequence length="95" mass="10661">MTKRLSPFNRLIFFFCPIHREPKSRCQHLIKTAVKPFKSLTLFGGTQSEDGGVGACTEFATRESKDKVITLLSDSCMCLQAMLKGFFASSCYEIL</sequence>
<comment type="caution">
    <text evidence="1">The sequence shown here is derived from an EMBL/GenBank/DDBJ whole genome shotgun (WGS) entry which is preliminary data.</text>
</comment>
<protein>
    <submittedName>
        <fullName evidence="1">Uncharacterized protein</fullName>
    </submittedName>
</protein>
<dbReference type="AlphaFoldDB" id="A0AAV4RUG3"/>
<dbReference type="EMBL" id="BPLR01008527">
    <property type="protein sequence ID" value="GIY25350.1"/>
    <property type="molecule type" value="Genomic_DNA"/>
</dbReference>
<proteinExistence type="predicted"/>
<dbReference type="Proteomes" id="UP001054945">
    <property type="component" value="Unassembled WGS sequence"/>
</dbReference>
<name>A0AAV4RUG3_CAEEX</name>
<gene>
    <name evidence="1" type="ORF">CEXT_506391</name>
</gene>
<keyword evidence="2" id="KW-1185">Reference proteome</keyword>
<organism evidence="1 2">
    <name type="scientific">Caerostris extrusa</name>
    <name type="common">Bark spider</name>
    <name type="synonym">Caerostris bankana</name>
    <dbReference type="NCBI Taxonomy" id="172846"/>
    <lineage>
        <taxon>Eukaryota</taxon>
        <taxon>Metazoa</taxon>
        <taxon>Ecdysozoa</taxon>
        <taxon>Arthropoda</taxon>
        <taxon>Chelicerata</taxon>
        <taxon>Arachnida</taxon>
        <taxon>Araneae</taxon>
        <taxon>Araneomorphae</taxon>
        <taxon>Entelegynae</taxon>
        <taxon>Araneoidea</taxon>
        <taxon>Araneidae</taxon>
        <taxon>Caerostris</taxon>
    </lineage>
</organism>
<evidence type="ECO:0000313" key="2">
    <source>
        <dbReference type="Proteomes" id="UP001054945"/>
    </source>
</evidence>
<accession>A0AAV4RUG3</accession>
<reference evidence="1 2" key="1">
    <citation type="submission" date="2021-06" db="EMBL/GenBank/DDBJ databases">
        <title>Caerostris extrusa draft genome.</title>
        <authorList>
            <person name="Kono N."/>
            <person name="Arakawa K."/>
        </authorList>
    </citation>
    <scope>NUCLEOTIDE SEQUENCE [LARGE SCALE GENOMIC DNA]</scope>
</reference>
<evidence type="ECO:0000313" key="1">
    <source>
        <dbReference type="EMBL" id="GIY25350.1"/>
    </source>
</evidence>